<accession>A0AAV6UF53</accession>
<comment type="caution">
    <text evidence="1">The sequence shown here is derived from an EMBL/GenBank/DDBJ whole genome shotgun (WGS) entry which is preliminary data.</text>
</comment>
<keyword evidence="2" id="KW-1185">Reference proteome</keyword>
<protein>
    <submittedName>
        <fullName evidence="1">Uncharacterized protein</fullName>
    </submittedName>
</protein>
<evidence type="ECO:0000313" key="2">
    <source>
        <dbReference type="Proteomes" id="UP000827092"/>
    </source>
</evidence>
<dbReference type="AlphaFoldDB" id="A0AAV6UF53"/>
<gene>
    <name evidence="1" type="ORF">JTE90_026160</name>
</gene>
<organism evidence="1 2">
    <name type="scientific">Oedothorax gibbosus</name>
    <dbReference type="NCBI Taxonomy" id="931172"/>
    <lineage>
        <taxon>Eukaryota</taxon>
        <taxon>Metazoa</taxon>
        <taxon>Ecdysozoa</taxon>
        <taxon>Arthropoda</taxon>
        <taxon>Chelicerata</taxon>
        <taxon>Arachnida</taxon>
        <taxon>Araneae</taxon>
        <taxon>Araneomorphae</taxon>
        <taxon>Entelegynae</taxon>
        <taxon>Araneoidea</taxon>
        <taxon>Linyphiidae</taxon>
        <taxon>Erigoninae</taxon>
        <taxon>Oedothorax</taxon>
    </lineage>
</organism>
<name>A0AAV6UF53_9ARAC</name>
<dbReference type="EMBL" id="JAFNEN010000451">
    <property type="protein sequence ID" value="KAG8182706.1"/>
    <property type="molecule type" value="Genomic_DNA"/>
</dbReference>
<dbReference type="Proteomes" id="UP000827092">
    <property type="component" value="Unassembled WGS sequence"/>
</dbReference>
<reference evidence="1 2" key="1">
    <citation type="journal article" date="2022" name="Nat. Ecol. Evol.">
        <title>A masculinizing supergene underlies an exaggerated male reproductive morph in a spider.</title>
        <authorList>
            <person name="Hendrickx F."/>
            <person name="De Corte Z."/>
            <person name="Sonet G."/>
            <person name="Van Belleghem S.M."/>
            <person name="Kostlbacher S."/>
            <person name="Vangestel C."/>
        </authorList>
    </citation>
    <scope>NUCLEOTIDE SEQUENCE [LARGE SCALE GENOMIC DNA]</scope>
    <source>
        <strain evidence="1">W744_W776</strain>
    </source>
</reference>
<sequence length="85" mass="9487">MNEFPVCPLNVLGVAQAHNDTQRDLEIGTLMRLSTCIHEKPEIGIGKLNIVEDNSKNVSVTKCSESVDVIHYDCNKSKLECERTN</sequence>
<evidence type="ECO:0000313" key="1">
    <source>
        <dbReference type="EMBL" id="KAG8182706.1"/>
    </source>
</evidence>
<proteinExistence type="predicted"/>